<dbReference type="Proteomes" id="UP000007798">
    <property type="component" value="Unassembled WGS sequence"/>
</dbReference>
<evidence type="ECO:0008006" key="4">
    <source>
        <dbReference type="Google" id="ProtNLM"/>
    </source>
</evidence>
<dbReference type="AlphaFoldDB" id="B4MNY4"/>
<keyword evidence="1" id="KW-0732">Signal</keyword>
<proteinExistence type="predicted"/>
<dbReference type="PhylomeDB" id="B4MNY4"/>
<keyword evidence="3" id="KW-1185">Reference proteome</keyword>
<evidence type="ECO:0000313" key="3">
    <source>
        <dbReference type="Proteomes" id="UP000007798"/>
    </source>
</evidence>
<name>B4MNY4_DROWI</name>
<dbReference type="InParanoid" id="B4MNY4"/>
<dbReference type="OrthoDB" id="7871440at2759"/>
<gene>
    <name evidence="2" type="primary">Dwil\GK19335</name>
    <name evidence="2" type="ORF">Dwil_GK19335</name>
</gene>
<dbReference type="KEGG" id="dwi:6639818"/>
<evidence type="ECO:0000313" key="2">
    <source>
        <dbReference type="EMBL" id="EDW73823.1"/>
    </source>
</evidence>
<dbReference type="EMBL" id="CH963848">
    <property type="protein sequence ID" value="EDW73823.1"/>
    <property type="molecule type" value="Genomic_DNA"/>
</dbReference>
<dbReference type="STRING" id="7260.B4MNY4"/>
<accession>B4MNY4</accession>
<reference evidence="2 3" key="1">
    <citation type="journal article" date="2007" name="Nature">
        <title>Evolution of genes and genomes on the Drosophila phylogeny.</title>
        <authorList>
            <consortium name="Drosophila 12 Genomes Consortium"/>
            <person name="Clark A.G."/>
            <person name="Eisen M.B."/>
            <person name="Smith D.R."/>
            <person name="Bergman C.M."/>
            <person name="Oliver B."/>
            <person name="Markow T.A."/>
            <person name="Kaufman T.C."/>
            <person name="Kellis M."/>
            <person name="Gelbart W."/>
            <person name="Iyer V.N."/>
            <person name="Pollard D.A."/>
            <person name="Sackton T.B."/>
            <person name="Larracuente A.M."/>
            <person name="Singh N.D."/>
            <person name="Abad J.P."/>
            <person name="Abt D.N."/>
            <person name="Adryan B."/>
            <person name="Aguade M."/>
            <person name="Akashi H."/>
            <person name="Anderson W.W."/>
            <person name="Aquadro C.F."/>
            <person name="Ardell D.H."/>
            <person name="Arguello R."/>
            <person name="Artieri C.G."/>
            <person name="Barbash D.A."/>
            <person name="Barker D."/>
            <person name="Barsanti P."/>
            <person name="Batterham P."/>
            <person name="Batzoglou S."/>
            <person name="Begun D."/>
            <person name="Bhutkar A."/>
            <person name="Blanco E."/>
            <person name="Bosak S.A."/>
            <person name="Bradley R.K."/>
            <person name="Brand A.D."/>
            <person name="Brent M.R."/>
            <person name="Brooks A.N."/>
            <person name="Brown R.H."/>
            <person name="Butlin R.K."/>
            <person name="Caggese C."/>
            <person name="Calvi B.R."/>
            <person name="Bernardo de Carvalho A."/>
            <person name="Caspi A."/>
            <person name="Castrezana S."/>
            <person name="Celniker S.E."/>
            <person name="Chang J.L."/>
            <person name="Chapple C."/>
            <person name="Chatterji S."/>
            <person name="Chinwalla A."/>
            <person name="Civetta A."/>
            <person name="Clifton S.W."/>
            <person name="Comeron J.M."/>
            <person name="Costello J.C."/>
            <person name="Coyne J.A."/>
            <person name="Daub J."/>
            <person name="David R.G."/>
            <person name="Delcher A.L."/>
            <person name="Delehaunty K."/>
            <person name="Do C.B."/>
            <person name="Ebling H."/>
            <person name="Edwards K."/>
            <person name="Eickbush T."/>
            <person name="Evans J.D."/>
            <person name="Filipski A."/>
            <person name="Findeiss S."/>
            <person name="Freyhult E."/>
            <person name="Fulton L."/>
            <person name="Fulton R."/>
            <person name="Garcia A.C."/>
            <person name="Gardiner A."/>
            <person name="Garfield D.A."/>
            <person name="Garvin B.E."/>
            <person name="Gibson G."/>
            <person name="Gilbert D."/>
            <person name="Gnerre S."/>
            <person name="Godfrey J."/>
            <person name="Good R."/>
            <person name="Gotea V."/>
            <person name="Gravely B."/>
            <person name="Greenberg A.J."/>
            <person name="Griffiths-Jones S."/>
            <person name="Gross S."/>
            <person name="Guigo R."/>
            <person name="Gustafson E.A."/>
            <person name="Haerty W."/>
            <person name="Hahn M.W."/>
            <person name="Halligan D.L."/>
            <person name="Halpern A.L."/>
            <person name="Halter G.M."/>
            <person name="Han M.V."/>
            <person name="Heger A."/>
            <person name="Hillier L."/>
            <person name="Hinrichs A.S."/>
            <person name="Holmes I."/>
            <person name="Hoskins R.A."/>
            <person name="Hubisz M.J."/>
            <person name="Hultmark D."/>
            <person name="Huntley M.A."/>
            <person name="Jaffe D.B."/>
            <person name="Jagadeeshan S."/>
            <person name="Jeck W.R."/>
            <person name="Johnson J."/>
            <person name="Jones C.D."/>
            <person name="Jordan W.C."/>
            <person name="Karpen G.H."/>
            <person name="Kataoka E."/>
            <person name="Keightley P.D."/>
            <person name="Kheradpour P."/>
            <person name="Kirkness E.F."/>
            <person name="Koerich L.B."/>
            <person name="Kristiansen K."/>
            <person name="Kudrna D."/>
            <person name="Kulathinal R.J."/>
            <person name="Kumar S."/>
            <person name="Kwok R."/>
            <person name="Lander E."/>
            <person name="Langley C.H."/>
            <person name="Lapoint R."/>
            <person name="Lazzaro B.P."/>
            <person name="Lee S.J."/>
            <person name="Levesque L."/>
            <person name="Li R."/>
            <person name="Lin C.F."/>
            <person name="Lin M.F."/>
            <person name="Lindblad-Toh K."/>
            <person name="Llopart A."/>
            <person name="Long M."/>
            <person name="Low L."/>
            <person name="Lozovsky E."/>
            <person name="Lu J."/>
            <person name="Luo M."/>
            <person name="Machado C.A."/>
            <person name="Makalowski W."/>
            <person name="Marzo M."/>
            <person name="Matsuda M."/>
            <person name="Matzkin L."/>
            <person name="McAllister B."/>
            <person name="McBride C.S."/>
            <person name="McKernan B."/>
            <person name="McKernan K."/>
            <person name="Mendez-Lago M."/>
            <person name="Minx P."/>
            <person name="Mollenhauer M.U."/>
            <person name="Montooth K."/>
            <person name="Mount S.M."/>
            <person name="Mu X."/>
            <person name="Myers E."/>
            <person name="Negre B."/>
            <person name="Newfeld S."/>
            <person name="Nielsen R."/>
            <person name="Noor M.A."/>
            <person name="O'Grady P."/>
            <person name="Pachter L."/>
            <person name="Papaceit M."/>
            <person name="Parisi M.J."/>
            <person name="Parisi M."/>
            <person name="Parts L."/>
            <person name="Pedersen J.S."/>
            <person name="Pesole G."/>
            <person name="Phillippy A.M."/>
            <person name="Ponting C.P."/>
            <person name="Pop M."/>
            <person name="Porcelli D."/>
            <person name="Powell J.R."/>
            <person name="Prohaska S."/>
            <person name="Pruitt K."/>
            <person name="Puig M."/>
            <person name="Quesneville H."/>
            <person name="Ram K.R."/>
            <person name="Rand D."/>
            <person name="Rasmussen M.D."/>
            <person name="Reed L.K."/>
            <person name="Reenan R."/>
            <person name="Reily A."/>
            <person name="Remington K.A."/>
            <person name="Rieger T.T."/>
            <person name="Ritchie M.G."/>
            <person name="Robin C."/>
            <person name="Rogers Y.H."/>
            <person name="Rohde C."/>
            <person name="Rozas J."/>
            <person name="Rubenfield M.J."/>
            <person name="Ruiz A."/>
            <person name="Russo S."/>
            <person name="Salzberg S.L."/>
            <person name="Sanchez-Gracia A."/>
            <person name="Saranga D.J."/>
            <person name="Sato H."/>
            <person name="Schaeffer S.W."/>
            <person name="Schatz M.C."/>
            <person name="Schlenke T."/>
            <person name="Schwartz R."/>
            <person name="Segarra C."/>
            <person name="Singh R.S."/>
            <person name="Sirot L."/>
            <person name="Sirota M."/>
            <person name="Sisneros N.B."/>
            <person name="Smith C.D."/>
            <person name="Smith T.F."/>
            <person name="Spieth J."/>
            <person name="Stage D.E."/>
            <person name="Stark A."/>
            <person name="Stephan W."/>
            <person name="Strausberg R.L."/>
            <person name="Strempel S."/>
            <person name="Sturgill D."/>
            <person name="Sutton G."/>
            <person name="Sutton G.G."/>
            <person name="Tao W."/>
            <person name="Teichmann S."/>
            <person name="Tobari Y.N."/>
            <person name="Tomimura Y."/>
            <person name="Tsolas J.M."/>
            <person name="Valente V.L."/>
            <person name="Venter E."/>
            <person name="Venter J.C."/>
            <person name="Vicario S."/>
            <person name="Vieira F.G."/>
            <person name="Vilella A.J."/>
            <person name="Villasante A."/>
            <person name="Walenz B."/>
            <person name="Wang J."/>
            <person name="Wasserman M."/>
            <person name="Watts T."/>
            <person name="Wilson D."/>
            <person name="Wilson R.K."/>
            <person name="Wing R.A."/>
            <person name="Wolfner M.F."/>
            <person name="Wong A."/>
            <person name="Wong G.K."/>
            <person name="Wu C.I."/>
            <person name="Wu G."/>
            <person name="Yamamoto D."/>
            <person name="Yang H.P."/>
            <person name="Yang S.P."/>
            <person name="Yorke J.A."/>
            <person name="Yoshida K."/>
            <person name="Zdobnov E."/>
            <person name="Zhang P."/>
            <person name="Zhang Y."/>
            <person name="Zimin A.V."/>
            <person name="Baldwin J."/>
            <person name="Abdouelleil A."/>
            <person name="Abdulkadir J."/>
            <person name="Abebe A."/>
            <person name="Abera B."/>
            <person name="Abreu J."/>
            <person name="Acer S.C."/>
            <person name="Aftuck L."/>
            <person name="Alexander A."/>
            <person name="An P."/>
            <person name="Anderson E."/>
            <person name="Anderson S."/>
            <person name="Arachi H."/>
            <person name="Azer M."/>
            <person name="Bachantsang P."/>
            <person name="Barry A."/>
            <person name="Bayul T."/>
            <person name="Berlin A."/>
            <person name="Bessette D."/>
            <person name="Bloom T."/>
            <person name="Blye J."/>
            <person name="Boguslavskiy L."/>
            <person name="Bonnet C."/>
            <person name="Boukhgalter B."/>
            <person name="Bourzgui I."/>
            <person name="Brown A."/>
            <person name="Cahill P."/>
            <person name="Channer S."/>
            <person name="Cheshatsang Y."/>
            <person name="Chuda L."/>
            <person name="Citroen M."/>
            <person name="Collymore A."/>
            <person name="Cooke P."/>
            <person name="Costello M."/>
            <person name="D'Aco K."/>
            <person name="Daza R."/>
            <person name="De Haan G."/>
            <person name="DeGray S."/>
            <person name="DeMaso C."/>
            <person name="Dhargay N."/>
            <person name="Dooley K."/>
            <person name="Dooley E."/>
            <person name="Doricent M."/>
            <person name="Dorje P."/>
            <person name="Dorjee K."/>
            <person name="Dupes A."/>
            <person name="Elong R."/>
            <person name="Falk J."/>
            <person name="Farina A."/>
            <person name="Faro S."/>
            <person name="Ferguson D."/>
            <person name="Fisher S."/>
            <person name="Foley C.D."/>
            <person name="Franke A."/>
            <person name="Friedrich D."/>
            <person name="Gadbois L."/>
            <person name="Gearin G."/>
            <person name="Gearin C.R."/>
            <person name="Giannoukos G."/>
            <person name="Goode T."/>
            <person name="Graham J."/>
            <person name="Grandbois E."/>
            <person name="Grewal S."/>
            <person name="Gyaltsen K."/>
            <person name="Hafez N."/>
            <person name="Hagos B."/>
            <person name="Hall J."/>
            <person name="Henson C."/>
            <person name="Hollinger A."/>
            <person name="Honan T."/>
            <person name="Huard M.D."/>
            <person name="Hughes L."/>
            <person name="Hurhula B."/>
            <person name="Husby M.E."/>
            <person name="Kamat A."/>
            <person name="Kanga B."/>
            <person name="Kashin S."/>
            <person name="Khazanovich D."/>
            <person name="Kisner P."/>
            <person name="Lance K."/>
            <person name="Lara M."/>
            <person name="Lee W."/>
            <person name="Lennon N."/>
            <person name="Letendre F."/>
            <person name="LeVine R."/>
            <person name="Lipovsky A."/>
            <person name="Liu X."/>
            <person name="Liu J."/>
            <person name="Liu S."/>
            <person name="Lokyitsang T."/>
            <person name="Lokyitsang Y."/>
            <person name="Lubonja R."/>
            <person name="Lui A."/>
            <person name="MacDonald P."/>
            <person name="Magnisalis V."/>
            <person name="Maru K."/>
            <person name="Matthews C."/>
            <person name="McCusker W."/>
            <person name="McDonough S."/>
            <person name="Mehta T."/>
            <person name="Meldrim J."/>
            <person name="Meneus L."/>
            <person name="Mihai O."/>
            <person name="Mihalev A."/>
            <person name="Mihova T."/>
            <person name="Mittelman R."/>
            <person name="Mlenga V."/>
            <person name="Montmayeur A."/>
            <person name="Mulrain L."/>
            <person name="Navidi A."/>
            <person name="Naylor J."/>
            <person name="Negash T."/>
            <person name="Nguyen T."/>
            <person name="Nguyen N."/>
            <person name="Nicol R."/>
            <person name="Norbu C."/>
            <person name="Norbu N."/>
            <person name="Novod N."/>
            <person name="O'Neill B."/>
            <person name="Osman S."/>
            <person name="Markiewicz E."/>
            <person name="Oyono O.L."/>
            <person name="Patti C."/>
            <person name="Phunkhang P."/>
            <person name="Pierre F."/>
            <person name="Priest M."/>
            <person name="Raghuraman S."/>
            <person name="Rege F."/>
            <person name="Reyes R."/>
            <person name="Rise C."/>
            <person name="Rogov P."/>
            <person name="Ross K."/>
            <person name="Ryan E."/>
            <person name="Settipalli S."/>
            <person name="Shea T."/>
            <person name="Sherpa N."/>
            <person name="Shi L."/>
            <person name="Shih D."/>
            <person name="Sparrow T."/>
            <person name="Spaulding J."/>
            <person name="Stalker J."/>
            <person name="Stange-Thomann N."/>
            <person name="Stavropoulos S."/>
            <person name="Stone C."/>
            <person name="Strader C."/>
            <person name="Tesfaye S."/>
            <person name="Thomson T."/>
            <person name="Thoulutsang Y."/>
            <person name="Thoulutsang D."/>
            <person name="Topham K."/>
            <person name="Topping I."/>
            <person name="Tsamla T."/>
            <person name="Vassiliev H."/>
            <person name="Vo A."/>
            <person name="Wangchuk T."/>
            <person name="Wangdi T."/>
            <person name="Weiand M."/>
            <person name="Wilkinson J."/>
            <person name="Wilson A."/>
            <person name="Yadav S."/>
            <person name="Young G."/>
            <person name="Yu Q."/>
            <person name="Zembek L."/>
            <person name="Zhong D."/>
            <person name="Zimmer A."/>
            <person name="Zwirko Z."/>
            <person name="Jaffe D.B."/>
            <person name="Alvarez P."/>
            <person name="Brockman W."/>
            <person name="Butler J."/>
            <person name="Chin C."/>
            <person name="Gnerre S."/>
            <person name="Grabherr M."/>
            <person name="Kleber M."/>
            <person name="Mauceli E."/>
            <person name="MacCallum I."/>
        </authorList>
    </citation>
    <scope>NUCLEOTIDE SEQUENCE [LARGE SCALE GENOMIC DNA]</scope>
    <source>
        <strain evidence="3">Tucson 14030-0811.24</strain>
    </source>
</reference>
<dbReference type="OMA" id="EIKHDQP"/>
<evidence type="ECO:0000256" key="1">
    <source>
        <dbReference type="SAM" id="SignalP"/>
    </source>
</evidence>
<sequence>MKSVIVFILVLGSVLAAPPTRVIGAKPQVDPYAHIFAQVRPAGQKHEEIHNHFSIEYNAEQPETQLIELEIKPSEEQKHSQLIELNLTADDDRKLSNGIGLEIVQHEHQNHVEIKKPEHHHVELDIIPSDVHAHSERLELELTADKRPSQEIASEVVQHPQAQNHHIVDIEIKEPEYHHVELDINPSEVHALTADRLPSIEIVQHKPVQHMPQPLHLVQAHI</sequence>
<feature type="signal peptide" evidence="1">
    <location>
        <begin position="1"/>
        <end position="16"/>
    </location>
</feature>
<organism evidence="2 3">
    <name type="scientific">Drosophila willistoni</name>
    <name type="common">Fruit fly</name>
    <dbReference type="NCBI Taxonomy" id="7260"/>
    <lineage>
        <taxon>Eukaryota</taxon>
        <taxon>Metazoa</taxon>
        <taxon>Ecdysozoa</taxon>
        <taxon>Arthropoda</taxon>
        <taxon>Hexapoda</taxon>
        <taxon>Insecta</taxon>
        <taxon>Pterygota</taxon>
        <taxon>Neoptera</taxon>
        <taxon>Endopterygota</taxon>
        <taxon>Diptera</taxon>
        <taxon>Brachycera</taxon>
        <taxon>Muscomorpha</taxon>
        <taxon>Ephydroidea</taxon>
        <taxon>Drosophilidae</taxon>
        <taxon>Drosophila</taxon>
        <taxon>Sophophora</taxon>
    </lineage>
</organism>
<feature type="chain" id="PRO_5002815478" description="DUF4794 domain-containing protein" evidence="1">
    <location>
        <begin position="17"/>
        <end position="222"/>
    </location>
</feature>
<protein>
    <recommendedName>
        <fullName evidence="4">DUF4794 domain-containing protein</fullName>
    </recommendedName>
</protein>
<dbReference type="HOGENOM" id="CLU_101525_0_0_1"/>